<reference evidence="2 3" key="1">
    <citation type="journal article" date="2012" name="J. Bacteriol.">
        <title>Genome Sequence of the Protease-Producing Bacterium Rheinheimera nanhaiensis E407-8T, Isolated from Deep-Sea Sediment of the South China Sea.</title>
        <authorList>
            <person name="Zhang X.-Y."/>
            <person name="Zhang Y.-J."/>
            <person name="Qin Q.-L."/>
            <person name="Xie B.-B."/>
            <person name="Chen X.-L."/>
            <person name="Zhou B.-C."/>
            <person name="Zhang Y.-Z."/>
        </authorList>
    </citation>
    <scope>NUCLEOTIDE SEQUENCE [LARGE SCALE GENOMIC DNA]</scope>
    <source>
        <strain evidence="2 3">E407-8</strain>
    </source>
</reference>
<evidence type="ECO:0000313" key="3">
    <source>
        <dbReference type="Proteomes" id="UP000004374"/>
    </source>
</evidence>
<keyword evidence="1" id="KW-1133">Transmembrane helix</keyword>
<comment type="caution">
    <text evidence="2">The sequence shown here is derived from an EMBL/GenBank/DDBJ whole genome shotgun (WGS) entry which is preliminary data.</text>
</comment>
<keyword evidence="3" id="KW-1185">Reference proteome</keyword>
<dbReference type="EMBL" id="BAFK01000005">
    <property type="protein sequence ID" value="GAB58146.1"/>
    <property type="molecule type" value="Genomic_DNA"/>
</dbReference>
<sequence length="93" mass="10276">MPLRQASTLATVVGHDVRRALAFFYSAISFLAHLLVCTTNSLYTNQDAIPWLYKIPTPQQAIPDVTIYSDRAAPSVFEMLMAITLVKTPCVSC</sequence>
<accession>I1DVR8</accession>
<feature type="transmembrane region" description="Helical" evidence="1">
    <location>
        <begin position="20"/>
        <end position="43"/>
    </location>
</feature>
<organism evidence="2 3">
    <name type="scientific">Rheinheimera nanhaiensis E407-8</name>
    <dbReference type="NCBI Taxonomy" id="562729"/>
    <lineage>
        <taxon>Bacteria</taxon>
        <taxon>Pseudomonadati</taxon>
        <taxon>Pseudomonadota</taxon>
        <taxon>Gammaproteobacteria</taxon>
        <taxon>Chromatiales</taxon>
        <taxon>Chromatiaceae</taxon>
        <taxon>Rheinheimera</taxon>
    </lineage>
</organism>
<dbReference type="Proteomes" id="UP000004374">
    <property type="component" value="Unassembled WGS sequence"/>
</dbReference>
<evidence type="ECO:0000256" key="1">
    <source>
        <dbReference type="SAM" id="Phobius"/>
    </source>
</evidence>
<proteinExistence type="predicted"/>
<name>I1DVR8_9GAMM</name>
<keyword evidence="1" id="KW-0812">Transmembrane</keyword>
<protein>
    <submittedName>
        <fullName evidence="2">Uncharacterized protein</fullName>
    </submittedName>
</protein>
<dbReference type="AlphaFoldDB" id="I1DVR8"/>
<evidence type="ECO:0000313" key="2">
    <source>
        <dbReference type="EMBL" id="GAB58146.1"/>
    </source>
</evidence>
<keyword evidence="1" id="KW-0472">Membrane</keyword>
<gene>
    <name evidence="2" type="ORF">RNAN_1117</name>
</gene>